<comment type="similarity">
    <text evidence="1">Belongs to the bacterial reverse transcriptase family.</text>
</comment>
<reference evidence="3 4" key="1">
    <citation type="submission" date="2020-12" db="EMBL/GenBank/DDBJ databases">
        <title>Bacterial novel species Adhaeribacter sp. BT258 isolated from soil.</title>
        <authorList>
            <person name="Jung H.-Y."/>
        </authorList>
    </citation>
    <scope>NUCLEOTIDE SEQUENCE [LARGE SCALE GENOMIC DNA]</scope>
    <source>
        <strain evidence="3 4">BT258</strain>
    </source>
</reference>
<evidence type="ECO:0000313" key="3">
    <source>
        <dbReference type="EMBL" id="MBK0403004.1"/>
    </source>
</evidence>
<dbReference type="PROSITE" id="PS50878">
    <property type="entry name" value="RT_POL"/>
    <property type="match status" value="1"/>
</dbReference>
<keyword evidence="4" id="KW-1185">Reference proteome</keyword>
<dbReference type="RefSeq" id="WP_200505749.1">
    <property type="nucleotide sequence ID" value="NZ_JAEHFX010000003.1"/>
</dbReference>
<name>A0ABS1C0Z0_9BACT</name>
<dbReference type="EMBL" id="JAEHFX010000003">
    <property type="protein sequence ID" value="MBK0403004.1"/>
    <property type="molecule type" value="Genomic_DNA"/>
</dbReference>
<accession>A0ABS1C0Z0</accession>
<evidence type="ECO:0000259" key="2">
    <source>
        <dbReference type="PROSITE" id="PS50878"/>
    </source>
</evidence>
<dbReference type="PANTHER" id="PTHR34047">
    <property type="entry name" value="NUCLEAR INTRON MATURASE 1, MITOCHONDRIAL-RELATED"/>
    <property type="match status" value="1"/>
</dbReference>
<sequence length="542" mass="64116">MDSDSEECPSAQAPINFRNYLMMFTEELWTKWENKTEKKFEIKKYRHFDHPVNFLKSKDEIKSIVSSQAKVASHPFKPLVKILLKTPRYKYQDEIAGGPYLSAKERKKNYGLETKVRPISFASHMDRFIYGFYSFCLTEKYQNYIKSKGFGDCVYAYRNDLNEKCNIQFAKEVFDYIKNVGPCTAVALDVKGYFDSIDHLLLKEKWCKILGVKNNELPLDQYNIYRSLTRYSYVNNNTVLKHFNVNLEQYRKSTKKNPTLTDLIPGLNFKDKFEQIRSKNLIVQNNSHEELDYGFKRYYGIPQGSPISALLSNIFLIDFDQEIYELSQNENFFYRRYCDDLIIVVPDHKVKYYQKLLSDLIGKHHLKIQTKKTETIRFAKDSLGKLRGFDQDKLGRVIGFDETIKEADYFKNLQYLGFEFNGHKTFIRSTSLSRYFVKMHKRILKTVYMSYSDNAHGDKIFKKQLFERYSHLGKRNFLTYAINSSKKHYTNNKGDIKEGMDSPEIKGQISRHFDILLKELKTKTNQRIRVKARKKKLAKVRR</sequence>
<gene>
    <name evidence="3" type="ORF">I5M27_08390</name>
</gene>
<dbReference type="SUPFAM" id="SSF56672">
    <property type="entry name" value="DNA/RNA polymerases"/>
    <property type="match status" value="1"/>
</dbReference>
<protein>
    <recommendedName>
        <fullName evidence="2">Reverse transcriptase domain-containing protein</fullName>
    </recommendedName>
</protein>
<proteinExistence type="inferred from homology"/>
<evidence type="ECO:0000256" key="1">
    <source>
        <dbReference type="ARBA" id="ARBA00034120"/>
    </source>
</evidence>
<dbReference type="InterPro" id="IPR051083">
    <property type="entry name" value="GrpII_Intron_Splice-Mob/Def"/>
</dbReference>
<organism evidence="3 4">
    <name type="scientific">Adhaeribacter terrigena</name>
    <dbReference type="NCBI Taxonomy" id="2793070"/>
    <lineage>
        <taxon>Bacteria</taxon>
        <taxon>Pseudomonadati</taxon>
        <taxon>Bacteroidota</taxon>
        <taxon>Cytophagia</taxon>
        <taxon>Cytophagales</taxon>
        <taxon>Hymenobacteraceae</taxon>
        <taxon>Adhaeribacter</taxon>
    </lineage>
</organism>
<evidence type="ECO:0000313" key="4">
    <source>
        <dbReference type="Proteomes" id="UP000644147"/>
    </source>
</evidence>
<dbReference type="InterPro" id="IPR043502">
    <property type="entry name" value="DNA/RNA_pol_sf"/>
</dbReference>
<dbReference type="Pfam" id="PF00078">
    <property type="entry name" value="RVT_1"/>
    <property type="match status" value="1"/>
</dbReference>
<dbReference type="InterPro" id="IPR000477">
    <property type="entry name" value="RT_dom"/>
</dbReference>
<comment type="caution">
    <text evidence="3">The sequence shown here is derived from an EMBL/GenBank/DDBJ whole genome shotgun (WGS) entry which is preliminary data.</text>
</comment>
<dbReference type="PANTHER" id="PTHR34047:SF8">
    <property type="entry name" value="PROTEIN YKFC"/>
    <property type="match status" value="1"/>
</dbReference>
<feature type="domain" description="Reverse transcriptase" evidence="2">
    <location>
        <begin position="85"/>
        <end position="420"/>
    </location>
</feature>
<dbReference type="Proteomes" id="UP000644147">
    <property type="component" value="Unassembled WGS sequence"/>
</dbReference>